<evidence type="ECO:0000313" key="3">
    <source>
        <dbReference type="Proteomes" id="UP000196485"/>
    </source>
</evidence>
<organism evidence="2 3">
    <name type="scientific">Photobacterium aquimaris</name>
    <dbReference type="NCBI Taxonomy" id="512643"/>
    <lineage>
        <taxon>Bacteria</taxon>
        <taxon>Pseudomonadati</taxon>
        <taxon>Pseudomonadota</taxon>
        <taxon>Gammaproteobacteria</taxon>
        <taxon>Vibrionales</taxon>
        <taxon>Vibrionaceae</taxon>
        <taxon>Photobacterium</taxon>
    </lineage>
</organism>
<name>A0A1Y6KSE7_9GAMM</name>
<dbReference type="AlphaFoldDB" id="A0A1Y6KSE7"/>
<gene>
    <name evidence="2" type="ORF">PAQU9191_00190</name>
</gene>
<reference evidence="3" key="1">
    <citation type="submission" date="2017-06" db="EMBL/GenBank/DDBJ databases">
        <authorList>
            <person name="Rodrigo-Torres L."/>
            <person name="Arahal R. D."/>
            <person name="Lucena T."/>
        </authorList>
    </citation>
    <scope>NUCLEOTIDE SEQUENCE [LARGE SCALE GENOMIC DNA]</scope>
    <source>
        <strain evidence="3">type strain: CECT 9192</strain>
    </source>
</reference>
<evidence type="ECO:0000313" key="2">
    <source>
        <dbReference type="EMBL" id="SMY14974.1"/>
    </source>
</evidence>
<proteinExistence type="predicted"/>
<protein>
    <submittedName>
        <fullName evidence="2">Uncharacterized protein</fullName>
    </submittedName>
</protein>
<feature type="chain" id="PRO_5012057212" evidence="1">
    <location>
        <begin position="25"/>
        <end position="157"/>
    </location>
</feature>
<keyword evidence="3" id="KW-1185">Reference proteome</keyword>
<keyword evidence="1" id="KW-0732">Signal</keyword>
<dbReference type="RefSeq" id="WP_235011092.1">
    <property type="nucleotide sequence ID" value="NZ_FYAH01000001.1"/>
</dbReference>
<dbReference type="EMBL" id="FYAH01000001">
    <property type="protein sequence ID" value="SMY14974.1"/>
    <property type="molecule type" value="Genomic_DNA"/>
</dbReference>
<sequence>MLNRTTFISTLLLSLSFVAPAAFAGTTQHNSYQVLPAKNEIVTKTDFGNQTYIFHFTGNGQRLSRIDFLDHMETQATACKNWLYVPAFNNLNVADEVVLRVSTNYNPSTHNCTAHAYAGNNGGNMDRVLTLFQKKEYVDIAGFNLSAHGFTSAVEEL</sequence>
<evidence type="ECO:0000256" key="1">
    <source>
        <dbReference type="SAM" id="SignalP"/>
    </source>
</evidence>
<feature type="signal peptide" evidence="1">
    <location>
        <begin position="1"/>
        <end position="24"/>
    </location>
</feature>
<accession>A0A1Y6KSE7</accession>
<dbReference type="Proteomes" id="UP000196485">
    <property type="component" value="Unassembled WGS sequence"/>
</dbReference>